<comment type="similarity">
    <text evidence="1">Belongs to the peptidase S16 family.</text>
</comment>
<dbReference type="InterPro" id="IPR001478">
    <property type="entry name" value="PDZ"/>
</dbReference>
<dbReference type="Gene3D" id="3.30.230.10">
    <property type="match status" value="1"/>
</dbReference>
<dbReference type="InterPro" id="IPR020568">
    <property type="entry name" value="Ribosomal_Su5_D2-typ_SF"/>
</dbReference>
<dbReference type="SUPFAM" id="SSF54211">
    <property type="entry name" value="Ribosomal protein S5 domain 2-like"/>
    <property type="match status" value="1"/>
</dbReference>
<dbReference type="InterPro" id="IPR014721">
    <property type="entry name" value="Ribsml_uS5_D2-typ_fold_subgr"/>
</dbReference>
<evidence type="ECO:0000313" key="6">
    <source>
        <dbReference type="Proteomes" id="UP001652445"/>
    </source>
</evidence>
<evidence type="ECO:0000256" key="1">
    <source>
        <dbReference type="PROSITE-ProRule" id="PRU01122"/>
    </source>
</evidence>
<reference evidence="5 6" key="1">
    <citation type="submission" date="2022-09" db="EMBL/GenBank/DDBJ databases">
        <authorList>
            <person name="Han X.L."/>
            <person name="Wang Q."/>
            <person name="Lu T."/>
        </authorList>
    </citation>
    <scope>NUCLEOTIDE SEQUENCE [LARGE SCALE GENOMIC DNA]</scope>
    <source>
        <strain evidence="5 6">WQ 127069</strain>
    </source>
</reference>
<keyword evidence="1" id="KW-0720">Serine protease</keyword>
<evidence type="ECO:0000256" key="2">
    <source>
        <dbReference type="SAM" id="Phobius"/>
    </source>
</evidence>
<keyword evidence="2" id="KW-0812">Transmembrane</keyword>
<evidence type="ECO:0000313" key="5">
    <source>
        <dbReference type="EMBL" id="MCU6795291.1"/>
    </source>
</evidence>
<feature type="domain" description="Lon proteolytic" evidence="4">
    <location>
        <begin position="247"/>
        <end position="360"/>
    </location>
</feature>
<dbReference type="EMBL" id="JAOQIO010000094">
    <property type="protein sequence ID" value="MCU6795291.1"/>
    <property type="molecule type" value="Genomic_DNA"/>
</dbReference>
<dbReference type="EC" id="3.4.21.53" evidence="1"/>
<dbReference type="SUPFAM" id="SSF50156">
    <property type="entry name" value="PDZ domain-like"/>
    <property type="match status" value="1"/>
</dbReference>
<dbReference type="InterPro" id="IPR008269">
    <property type="entry name" value="Lon_proteolytic"/>
</dbReference>
<protein>
    <recommendedName>
        <fullName evidence="1">endopeptidase La</fullName>
        <ecNumber evidence="1">3.4.21.53</ecNumber>
    </recommendedName>
</protein>
<keyword evidence="2" id="KW-1133">Transmembrane helix</keyword>
<dbReference type="Gene3D" id="2.30.42.10">
    <property type="match status" value="1"/>
</dbReference>
<accession>A0ABT2UMH6</accession>
<sequence length="373" mass="40681">MQDIRQSKRISRIVVSVFIAIVIVYVVYLMPLPLFIFSAGTAEVIHPMVQAKETGDPDKGVFMLTTVRVSDATIFSYLMTFVRPYDELRMKTELLRKDETEQEYSQRQEVNMLSSQSSALQAAYHKLGIPYKIMNDGVVVVQVFKNYPANEVLQAGDYIVKVDDTPIEQSQELQKLLQSKKAGDTVAVSYKRKQVTRVAQIKLEALPADDGASAAKPEERRAGLGIVPATVQTIKTDDESKQVTIKAGEIGGPSAGFMFSMEIINRLLPEDITKGYTIAGTGTINEKGAVGVIGGIQHKIIAADKAGADIFFAPKDEVSAATGNIPNYSDAVKRAEEIHSHMKVIPVATLDDAMNYLSTLPPKTAASQPAKAS</sequence>
<organism evidence="5 6">
    <name type="scientific">Paenibacillus baimaensis</name>
    <dbReference type="NCBI Taxonomy" id="2982185"/>
    <lineage>
        <taxon>Bacteria</taxon>
        <taxon>Bacillati</taxon>
        <taxon>Bacillota</taxon>
        <taxon>Bacilli</taxon>
        <taxon>Bacillales</taxon>
        <taxon>Paenibacillaceae</taxon>
        <taxon>Paenibacillus</taxon>
    </lineage>
</organism>
<dbReference type="Pfam" id="PF13180">
    <property type="entry name" value="PDZ_2"/>
    <property type="match status" value="1"/>
</dbReference>
<comment type="catalytic activity">
    <reaction evidence="1">
        <text>Hydrolysis of proteins in presence of ATP.</text>
        <dbReference type="EC" id="3.4.21.53"/>
    </reaction>
</comment>
<dbReference type="InterPro" id="IPR036034">
    <property type="entry name" value="PDZ_sf"/>
</dbReference>
<keyword evidence="1" id="KW-0378">Hydrolase</keyword>
<comment type="caution">
    <text evidence="5">The sequence shown here is derived from an EMBL/GenBank/DDBJ whole genome shotgun (WGS) entry which is preliminary data.</text>
</comment>
<feature type="active site" evidence="1">
    <location>
        <position position="254"/>
    </location>
</feature>
<evidence type="ECO:0000259" key="3">
    <source>
        <dbReference type="PROSITE" id="PS50106"/>
    </source>
</evidence>
<feature type="active site" evidence="1">
    <location>
        <position position="299"/>
    </location>
</feature>
<name>A0ABT2UMH6_9BACL</name>
<keyword evidence="6" id="KW-1185">Reference proteome</keyword>
<dbReference type="InterPro" id="IPR027065">
    <property type="entry name" value="Lon_Prtase"/>
</dbReference>
<keyword evidence="2" id="KW-0472">Membrane</keyword>
<dbReference type="Proteomes" id="UP001652445">
    <property type="component" value="Unassembled WGS sequence"/>
</dbReference>
<dbReference type="PROSITE" id="PS51786">
    <property type="entry name" value="LON_PROTEOLYTIC"/>
    <property type="match status" value="1"/>
</dbReference>
<feature type="transmembrane region" description="Helical" evidence="2">
    <location>
        <begin position="12"/>
        <end position="40"/>
    </location>
</feature>
<feature type="domain" description="PDZ" evidence="3">
    <location>
        <begin position="109"/>
        <end position="194"/>
    </location>
</feature>
<dbReference type="NCBIfam" id="NF041438">
    <property type="entry name" value="SepM_fam_S16"/>
    <property type="match status" value="1"/>
</dbReference>
<dbReference type="Pfam" id="PF05362">
    <property type="entry name" value="Lon_C"/>
    <property type="match status" value="1"/>
</dbReference>
<keyword evidence="1" id="KW-0645">Protease</keyword>
<dbReference type="PROSITE" id="PS50106">
    <property type="entry name" value="PDZ"/>
    <property type="match status" value="1"/>
</dbReference>
<dbReference type="SMART" id="SM00228">
    <property type="entry name" value="PDZ"/>
    <property type="match status" value="1"/>
</dbReference>
<gene>
    <name evidence="5" type="ORF">OB236_24585</name>
</gene>
<proteinExistence type="inferred from homology"/>
<evidence type="ECO:0000259" key="4">
    <source>
        <dbReference type="PROSITE" id="PS51786"/>
    </source>
</evidence>
<dbReference type="RefSeq" id="WP_262686301.1">
    <property type="nucleotide sequence ID" value="NZ_JAOQIO010000094.1"/>
</dbReference>
<dbReference type="PANTHER" id="PTHR10046">
    <property type="entry name" value="ATP DEPENDENT LON PROTEASE FAMILY MEMBER"/>
    <property type="match status" value="1"/>
</dbReference>